<dbReference type="AlphaFoldDB" id="A0A9W5U269"/>
<name>A0A9W5U269_9BACI</name>
<gene>
    <name evidence="1" type="ORF">GCM10011409_43380</name>
</gene>
<keyword evidence="2" id="KW-1185">Reference proteome</keyword>
<dbReference type="Proteomes" id="UP000621492">
    <property type="component" value="Unassembled WGS sequence"/>
</dbReference>
<evidence type="ECO:0000313" key="1">
    <source>
        <dbReference type="EMBL" id="GGB61451.1"/>
    </source>
</evidence>
<dbReference type="RefSeq" id="WP_188725886.1">
    <property type="nucleotide sequence ID" value="NZ_BMJD01000065.1"/>
</dbReference>
<sequence>MSEWLTTGQMIDRLNKHDKAKSGVGAIVFKDALERIIDGKTYEIVKVDQYFLSQKWRILPKYVSFEEAMQVLKNGGDVIFHGEKGNSFLDYSITEEPLNELLLSEYSLDDLFTDKWTIEGDN</sequence>
<comment type="caution">
    <text evidence="1">The sequence shown here is derived from an EMBL/GenBank/DDBJ whole genome shotgun (WGS) entry which is preliminary data.</text>
</comment>
<dbReference type="EMBL" id="BMJD01000065">
    <property type="protein sequence ID" value="GGB61451.1"/>
    <property type="molecule type" value="Genomic_DNA"/>
</dbReference>
<accession>A0A9W5U269</accession>
<protein>
    <submittedName>
        <fullName evidence="1">Uncharacterized protein</fullName>
    </submittedName>
</protein>
<reference evidence="1" key="1">
    <citation type="journal article" date="2014" name="Int. J. Syst. Evol. Microbiol.">
        <title>Complete genome sequence of Corynebacterium casei LMG S-19264T (=DSM 44701T), isolated from a smear-ripened cheese.</title>
        <authorList>
            <consortium name="US DOE Joint Genome Institute (JGI-PGF)"/>
            <person name="Walter F."/>
            <person name="Albersmeier A."/>
            <person name="Kalinowski J."/>
            <person name="Ruckert C."/>
        </authorList>
    </citation>
    <scope>NUCLEOTIDE SEQUENCE</scope>
    <source>
        <strain evidence="1">CGMCC 1.15454</strain>
    </source>
</reference>
<organism evidence="1 2">
    <name type="scientific">Lentibacillus populi</name>
    <dbReference type="NCBI Taxonomy" id="1827502"/>
    <lineage>
        <taxon>Bacteria</taxon>
        <taxon>Bacillati</taxon>
        <taxon>Bacillota</taxon>
        <taxon>Bacilli</taxon>
        <taxon>Bacillales</taxon>
        <taxon>Bacillaceae</taxon>
        <taxon>Lentibacillus</taxon>
    </lineage>
</organism>
<reference evidence="1" key="2">
    <citation type="submission" date="2020-09" db="EMBL/GenBank/DDBJ databases">
        <authorList>
            <person name="Sun Q."/>
            <person name="Zhou Y."/>
        </authorList>
    </citation>
    <scope>NUCLEOTIDE SEQUENCE</scope>
    <source>
        <strain evidence="1">CGMCC 1.15454</strain>
    </source>
</reference>
<proteinExistence type="predicted"/>
<evidence type="ECO:0000313" key="2">
    <source>
        <dbReference type="Proteomes" id="UP000621492"/>
    </source>
</evidence>